<dbReference type="InterPro" id="IPR050126">
    <property type="entry name" value="Ap4A_hydrolase"/>
</dbReference>
<sequence>MNYDIIGDIHGHSDKLTTLLAKLGYREQAGAWRHSEKTAIFVGDFVDRGPGQLATIDIVRRMVDCGSAQAVLGNHEFNAIAWHTPDPAHDGEYLRVHRPKNRHQHAAFLAEVEHDKARHKEVIDWFMTLPLWLELDELRVIHACWHPAYMNELEPYLDKENRLTQVVVEAANNPESVLFQSVEALIKGLQIKLPDGVFYFDEDGHKRNKVRTCWWDADATTYRRAALLARAERERLPTDQIPASARILYANDKPLFIGHYWNRGALAPLTPHIACVDYSVGKGGALVAYRWEGESELKARQFVAV</sequence>
<evidence type="ECO:0000313" key="3">
    <source>
        <dbReference type="Proteomes" id="UP000237839"/>
    </source>
</evidence>
<dbReference type="GO" id="GO:0016791">
    <property type="term" value="F:phosphatase activity"/>
    <property type="evidence" value="ECO:0007669"/>
    <property type="project" value="TreeGrafter"/>
</dbReference>
<dbReference type="Gene3D" id="3.60.21.10">
    <property type="match status" value="1"/>
</dbReference>
<dbReference type="EMBL" id="PUGF01000002">
    <property type="protein sequence ID" value="PRC94745.1"/>
    <property type="molecule type" value="Genomic_DNA"/>
</dbReference>
<feature type="domain" description="Calcineurin-like phosphoesterase" evidence="1">
    <location>
        <begin position="3"/>
        <end position="101"/>
    </location>
</feature>
<dbReference type="OrthoDB" id="9807890at2"/>
<accession>A0A2S9H434</accession>
<dbReference type="PANTHER" id="PTHR42850">
    <property type="entry name" value="METALLOPHOSPHOESTERASE"/>
    <property type="match status" value="1"/>
</dbReference>
<dbReference type="SUPFAM" id="SSF56300">
    <property type="entry name" value="Metallo-dependent phosphatases"/>
    <property type="match status" value="1"/>
</dbReference>
<dbReference type="PANTHER" id="PTHR42850:SF7">
    <property type="entry name" value="BIS(5'-NUCLEOSYL)-TETRAPHOSPHATASE PRPE [ASYMMETRICAL]"/>
    <property type="match status" value="1"/>
</dbReference>
<dbReference type="RefSeq" id="WP_105530445.1">
    <property type="nucleotide sequence ID" value="NZ_PUGF01000002.1"/>
</dbReference>
<proteinExistence type="predicted"/>
<protein>
    <submittedName>
        <fullName evidence="2">Calcineurin-like phosphoesterase</fullName>
    </submittedName>
</protein>
<dbReference type="GO" id="GO:0005737">
    <property type="term" value="C:cytoplasm"/>
    <property type="evidence" value="ECO:0007669"/>
    <property type="project" value="TreeGrafter"/>
</dbReference>
<gene>
    <name evidence="2" type="ORF">S2091_0748</name>
</gene>
<evidence type="ECO:0000313" key="2">
    <source>
        <dbReference type="EMBL" id="PRC94745.1"/>
    </source>
</evidence>
<comment type="caution">
    <text evidence="2">The sequence shown here is derived from an EMBL/GenBank/DDBJ whole genome shotgun (WGS) entry which is preliminary data.</text>
</comment>
<dbReference type="InterPro" id="IPR004843">
    <property type="entry name" value="Calcineurin-like_PHP"/>
</dbReference>
<dbReference type="Proteomes" id="UP000237839">
    <property type="component" value="Unassembled WGS sequence"/>
</dbReference>
<dbReference type="InterPro" id="IPR029052">
    <property type="entry name" value="Metallo-depent_PP-like"/>
</dbReference>
<dbReference type="Pfam" id="PF00149">
    <property type="entry name" value="Metallophos"/>
    <property type="match status" value="1"/>
</dbReference>
<name>A0A2S9H434_9BURK</name>
<keyword evidence="3" id="KW-1185">Reference proteome</keyword>
<reference evidence="2 3" key="1">
    <citation type="submission" date="2018-02" db="EMBL/GenBank/DDBJ databases">
        <title>Solimicrobium silvestre gen. nov., sp. nov., isolated from alpine forest soil.</title>
        <authorList>
            <person name="Margesin R."/>
            <person name="Albuquerque L."/>
            <person name="Zhang D.-C."/>
            <person name="Froufe H.J.C."/>
            <person name="Severino R."/>
            <person name="Roxo I."/>
            <person name="Egas C."/>
            <person name="Da Costa M.S."/>
        </authorList>
    </citation>
    <scope>NUCLEOTIDE SEQUENCE [LARGE SCALE GENOMIC DNA]</scope>
    <source>
        <strain evidence="2 3">S20-91</strain>
    </source>
</reference>
<evidence type="ECO:0000259" key="1">
    <source>
        <dbReference type="Pfam" id="PF00149"/>
    </source>
</evidence>
<organism evidence="2 3">
    <name type="scientific">Solimicrobium silvestre</name>
    <dbReference type="NCBI Taxonomy" id="2099400"/>
    <lineage>
        <taxon>Bacteria</taxon>
        <taxon>Pseudomonadati</taxon>
        <taxon>Pseudomonadota</taxon>
        <taxon>Betaproteobacteria</taxon>
        <taxon>Burkholderiales</taxon>
        <taxon>Oxalobacteraceae</taxon>
        <taxon>Solimicrobium</taxon>
    </lineage>
</organism>
<dbReference type="AlphaFoldDB" id="A0A2S9H434"/>